<evidence type="ECO:0000313" key="2">
    <source>
        <dbReference type="Proteomes" id="UP001732700"/>
    </source>
</evidence>
<keyword evidence="2" id="KW-1185">Reference proteome</keyword>
<dbReference type="Proteomes" id="UP001732700">
    <property type="component" value="Chromosome 2A"/>
</dbReference>
<reference evidence="1" key="1">
    <citation type="submission" date="2021-05" db="EMBL/GenBank/DDBJ databases">
        <authorList>
            <person name="Scholz U."/>
            <person name="Mascher M."/>
            <person name="Fiebig A."/>
        </authorList>
    </citation>
    <scope>NUCLEOTIDE SEQUENCE [LARGE SCALE GENOMIC DNA]</scope>
</reference>
<proteinExistence type="predicted"/>
<accession>A0ACD5UFZ9</accession>
<name>A0ACD5UFZ9_AVESA</name>
<reference evidence="1" key="2">
    <citation type="submission" date="2025-09" db="UniProtKB">
        <authorList>
            <consortium name="EnsemblPlants"/>
        </authorList>
    </citation>
    <scope>IDENTIFICATION</scope>
</reference>
<sequence>MAGLPRTGPTQLCLGLPEHIFGLEILVRLPSKDLVRCRAVCRAWRSVASTGDLLLTHHRRQPSLALLLLTKHRNSSGGDLHAFDHRTTAAGEARLQPVARIDDFTVITVEASCDGLLLLSPRCIGRPPELAGFFHGPAMVRGNLHWSWWPNPLKDQTQKKITVFDTTAESFRLIRSPDVHIVGRAHLYEVGDTLGLYSSNDTTTDVDIWVMQDYDSEVWSHKHHVQLQAPLGYIRVLDTRNVMVVHEERDDVLLLYNFGQTLSLADTGRKLLAVSRLDGHVVFLGTHRIKESLVQHSFFSALQGASDGWSFFSWPKRGA</sequence>
<dbReference type="EnsemblPlants" id="AVESA.00010b.r2.2AG0240910.1">
    <property type="protein sequence ID" value="AVESA.00010b.r2.2AG0240910.1.CDS"/>
    <property type="gene ID" value="AVESA.00010b.r2.2AG0240910"/>
</dbReference>
<protein>
    <submittedName>
        <fullName evidence="1">Uncharacterized protein</fullName>
    </submittedName>
</protein>
<evidence type="ECO:0000313" key="1">
    <source>
        <dbReference type="EnsemblPlants" id="AVESA.00010b.r2.2AG0240910.1.CDS"/>
    </source>
</evidence>
<organism evidence="1 2">
    <name type="scientific">Avena sativa</name>
    <name type="common">Oat</name>
    <dbReference type="NCBI Taxonomy" id="4498"/>
    <lineage>
        <taxon>Eukaryota</taxon>
        <taxon>Viridiplantae</taxon>
        <taxon>Streptophyta</taxon>
        <taxon>Embryophyta</taxon>
        <taxon>Tracheophyta</taxon>
        <taxon>Spermatophyta</taxon>
        <taxon>Magnoliopsida</taxon>
        <taxon>Liliopsida</taxon>
        <taxon>Poales</taxon>
        <taxon>Poaceae</taxon>
        <taxon>BOP clade</taxon>
        <taxon>Pooideae</taxon>
        <taxon>Poodae</taxon>
        <taxon>Poeae</taxon>
        <taxon>Poeae Chloroplast Group 1 (Aveneae type)</taxon>
        <taxon>Aveninae</taxon>
        <taxon>Avena</taxon>
    </lineage>
</organism>